<protein>
    <submittedName>
        <fullName evidence="2">Uncharacterized protein</fullName>
    </submittedName>
</protein>
<feature type="transmembrane region" description="Helical" evidence="1">
    <location>
        <begin position="62"/>
        <end position="81"/>
    </location>
</feature>
<sequence>MINKKSYAIVSLTLMILPFFGAIYFDTFTTAFLAVPAMLYLSAVILKAASLLIKRKHVHDNALIMVTALLFLPVIFTALLLSNRGLRELTAQREQMLQELRPVFLKYAEDNKRFPENLEQMVPNYLEEIPIVLLNDKRKDSYKRIAYSGEQETGVFSYHSMRGPDSGITYDIAKDEFTRDQ</sequence>
<dbReference type="AlphaFoldDB" id="A0AAU8LTR9"/>
<dbReference type="EMBL" id="CP159373">
    <property type="protein sequence ID" value="XCN72697.1"/>
    <property type="molecule type" value="Genomic_DNA"/>
</dbReference>
<reference evidence="2" key="1">
    <citation type="journal article" date="2024" name="Syst. Appl. Microbiol.">
        <title>First single-strain enrichments of Electrothrix cable bacteria, description of E. aestuarii sp. nov. and E. rattekaaiensis sp. nov., and proposal of a cable bacteria taxonomy following the rules of the SeqCode.</title>
        <authorList>
            <person name="Plum-Jensen L.E."/>
            <person name="Schramm A."/>
            <person name="Marshall I.P.G."/>
        </authorList>
    </citation>
    <scope>NUCLEOTIDE SEQUENCE</scope>
    <source>
        <strain evidence="2">Rat1</strain>
    </source>
</reference>
<feature type="transmembrane region" description="Helical" evidence="1">
    <location>
        <begin position="31"/>
        <end position="50"/>
    </location>
</feature>
<keyword evidence="1" id="KW-0472">Membrane</keyword>
<name>A0AAU8LTR9_9BACT</name>
<keyword evidence="1" id="KW-1133">Transmembrane helix</keyword>
<accession>A0AAU8LTR9</accession>
<dbReference type="KEGG" id="eaj:Q3M24_20785"/>
<gene>
    <name evidence="2" type="ORF">Q3M24_20785</name>
</gene>
<proteinExistence type="predicted"/>
<keyword evidence="1" id="KW-0812">Transmembrane</keyword>
<evidence type="ECO:0000256" key="1">
    <source>
        <dbReference type="SAM" id="Phobius"/>
    </source>
</evidence>
<feature type="transmembrane region" description="Helical" evidence="1">
    <location>
        <begin position="7"/>
        <end position="25"/>
    </location>
</feature>
<evidence type="ECO:0000313" key="2">
    <source>
        <dbReference type="EMBL" id="XCN72697.1"/>
    </source>
</evidence>
<reference evidence="2" key="2">
    <citation type="submission" date="2024-06" db="EMBL/GenBank/DDBJ databases">
        <authorList>
            <person name="Plum-Jensen L.E."/>
            <person name="Schramm A."/>
            <person name="Marshall I.P.G."/>
        </authorList>
    </citation>
    <scope>NUCLEOTIDE SEQUENCE</scope>
    <source>
        <strain evidence="2">Rat1</strain>
    </source>
</reference>
<organism evidence="2">
    <name type="scientific">Candidatus Electrothrix aestuarii</name>
    <dbReference type="NCBI Taxonomy" id="3062594"/>
    <lineage>
        <taxon>Bacteria</taxon>
        <taxon>Pseudomonadati</taxon>
        <taxon>Thermodesulfobacteriota</taxon>
        <taxon>Desulfobulbia</taxon>
        <taxon>Desulfobulbales</taxon>
        <taxon>Desulfobulbaceae</taxon>
        <taxon>Candidatus Electrothrix</taxon>
    </lineage>
</organism>